<keyword evidence="3" id="KW-1185">Reference proteome</keyword>
<dbReference type="Proteomes" id="UP001157091">
    <property type="component" value="Unassembled WGS sequence"/>
</dbReference>
<evidence type="ECO:0000313" key="3">
    <source>
        <dbReference type="Proteomes" id="UP001157091"/>
    </source>
</evidence>
<name>A0ABQ6I5E8_9MICO</name>
<dbReference type="EMBL" id="BSUK01000001">
    <property type="protein sequence ID" value="GMA25353.1"/>
    <property type="molecule type" value="Genomic_DNA"/>
</dbReference>
<protein>
    <submittedName>
        <fullName evidence="2">Uncharacterized protein</fullName>
    </submittedName>
</protein>
<organism evidence="2 3">
    <name type="scientific">Luteimicrobium album</name>
    <dbReference type="NCBI Taxonomy" id="1054550"/>
    <lineage>
        <taxon>Bacteria</taxon>
        <taxon>Bacillati</taxon>
        <taxon>Actinomycetota</taxon>
        <taxon>Actinomycetes</taxon>
        <taxon>Micrococcales</taxon>
        <taxon>Luteimicrobium</taxon>
    </lineage>
</organism>
<reference evidence="3" key="1">
    <citation type="journal article" date="2019" name="Int. J. Syst. Evol. Microbiol.">
        <title>The Global Catalogue of Microorganisms (GCM) 10K type strain sequencing project: providing services to taxonomists for standard genome sequencing and annotation.</title>
        <authorList>
            <consortium name="The Broad Institute Genomics Platform"/>
            <consortium name="The Broad Institute Genome Sequencing Center for Infectious Disease"/>
            <person name="Wu L."/>
            <person name="Ma J."/>
        </authorList>
    </citation>
    <scope>NUCLEOTIDE SEQUENCE [LARGE SCALE GENOMIC DNA]</scope>
    <source>
        <strain evidence="3">NBRC 106348</strain>
    </source>
</reference>
<feature type="region of interest" description="Disordered" evidence="1">
    <location>
        <begin position="1"/>
        <end position="24"/>
    </location>
</feature>
<evidence type="ECO:0000256" key="1">
    <source>
        <dbReference type="SAM" id="MobiDB-lite"/>
    </source>
</evidence>
<comment type="caution">
    <text evidence="2">The sequence shown here is derived from an EMBL/GenBank/DDBJ whole genome shotgun (WGS) entry which is preliminary data.</text>
</comment>
<evidence type="ECO:0000313" key="2">
    <source>
        <dbReference type="EMBL" id="GMA25353.1"/>
    </source>
</evidence>
<gene>
    <name evidence="2" type="ORF">GCM10025864_31120</name>
</gene>
<feature type="compositionally biased region" description="Basic and acidic residues" evidence="1">
    <location>
        <begin position="59"/>
        <end position="69"/>
    </location>
</feature>
<sequence length="225" mass="24258">MAVAPPRAGPVEPDAVEAGTHGSERVDVELVADVHRARRVRAEQASTLLEHARVRLPDAEGLDRDEHGHVGQPGRGELAVLDHPRGIRHRTDPQARRTERVHRGAGVVVRAPRALERAPEDLDPRGVGGLVDGRAAERPVQLVGAQAPLLVERELAARVGAVVAVRVPAPQRDHLRYPLRGHVRQVDAPDGLDGLHERVTGVDEGVVDVEQDALDAVGQDRRAHG</sequence>
<proteinExistence type="predicted"/>
<accession>A0ABQ6I5E8</accession>
<feature type="region of interest" description="Disordered" evidence="1">
    <location>
        <begin position="59"/>
        <end position="78"/>
    </location>
</feature>